<protein>
    <submittedName>
        <fullName evidence="4">Pectate lyase</fullName>
    </submittedName>
</protein>
<evidence type="ECO:0000313" key="4">
    <source>
        <dbReference type="EMBL" id="PWB04014.1"/>
    </source>
</evidence>
<dbReference type="InterPro" id="IPR045032">
    <property type="entry name" value="PEL"/>
</dbReference>
<dbReference type="InterPro" id="IPR011050">
    <property type="entry name" value="Pectin_lyase_fold/virulence"/>
</dbReference>
<dbReference type="PANTHER" id="PTHR31683:SF18">
    <property type="entry name" value="PECTATE LYASE 21-RELATED"/>
    <property type="match status" value="1"/>
</dbReference>
<keyword evidence="2" id="KW-0964">Secreted</keyword>
<sequence length="589" mass="64419">MLLQLGSGDVKYYNTADLAEVNIDKATGTVSVTPLAGDWNDEFKQNVTAIRFAKAPETGADAEISNKGVNITEAKGWLESVYAKWVPLEDASTYRVYIKGGKYSDYTRIDRELVRNYGSYGRVDMVGLPAGVYSLKVVPVIGGAEDESMASEAKEMAVKAYDRSGFAHFNNSGVGAYKDNGELKHDARVIYVTAETAKTVKCLVKQSDKDGEGTEFTGLQAIINAYQKGVETRPLAVRLIGTIRDSDMDALGSSAEGLQIKGKNNTIPMNITIEGIGDDATTWGFGFLLRNAVSVELRNFANMLCMDDCISIDTDNKYCWVHHLDLFYGNAGGDSDQAKGDGTVDIKNDSQYITVAYNRFHDSGKSSLCGMKSESGPNYIDYHHNWFDHSDSRHPRVRTMTVHVWNNYYDGCSKYGVGATTSSSVFVERNFFRHSLAPMMSSLQGTDAKGDGTFSGENGGIIKSFGNLYAEKGTADKYNVITHAMSATDFDCYEASSRDEKVPSTFKALVGGGTYDNFDTNPALMYDYTPLEASEVPAVVTGFYGAGRLNHGDFVWDLNYSGADTDYSVNTQLKAALESYKSTLVGIFE</sequence>
<dbReference type="SMART" id="SM00656">
    <property type="entry name" value="Amb_all"/>
    <property type="match status" value="1"/>
</dbReference>
<reference evidence="5" key="1">
    <citation type="submission" date="2018-02" db="EMBL/GenBank/DDBJ databases">
        <authorList>
            <person name="Clavel T."/>
            <person name="Strowig T."/>
        </authorList>
    </citation>
    <scope>NUCLEOTIDE SEQUENCE [LARGE SCALE GENOMIC DNA]</scope>
    <source>
        <strain evidence="5">DSM 103720</strain>
    </source>
</reference>
<keyword evidence="5" id="KW-1185">Reference proteome</keyword>
<gene>
    <name evidence="4" type="ORF">C5O23_02220</name>
</gene>
<dbReference type="InterPro" id="IPR012334">
    <property type="entry name" value="Pectin_lyas_fold"/>
</dbReference>
<keyword evidence="1 2" id="KW-0456">Lyase</keyword>
<dbReference type="InterPro" id="IPR002022">
    <property type="entry name" value="Pec_lyase"/>
</dbReference>
<proteinExistence type="inferred from homology"/>
<organism evidence="4 5">
    <name type="scientific">Duncaniella muris</name>
    <dbReference type="NCBI Taxonomy" id="2094150"/>
    <lineage>
        <taxon>Bacteria</taxon>
        <taxon>Pseudomonadati</taxon>
        <taxon>Bacteroidota</taxon>
        <taxon>Bacteroidia</taxon>
        <taxon>Bacteroidales</taxon>
        <taxon>Muribaculaceae</taxon>
        <taxon>Duncaniella</taxon>
    </lineage>
</organism>
<dbReference type="Gene3D" id="2.160.20.10">
    <property type="entry name" value="Single-stranded right-handed beta-helix, Pectin lyase-like"/>
    <property type="match status" value="1"/>
</dbReference>
<keyword evidence="2" id="KW-0624">Polysaccharide degradation</keyword>
<dbReference type="PANTHER" id="PTHR31683">
    <property type="entry name" value="PECTATE LYASE 18-RELATED"/>
    <property type="match status" value="1"/>
</dbReference>
<name>A0A2V1IP42_9BACT</name>
<dbReference type="SUPFAM" id="SSF51126">
    <property type="entry name" value="Pectin lyase-like"/>
    <property type="match status" value="1"/>
</dbReference>
<evidence type="ECO:0000256" key="1">
    <source>
        <dbReference type="ARBA" id="ARBA00023239"/>
    </source>
</evidence>
<dbReference type="GO" id="GO:0005576">
    <property type="term" value="C:extracellular region"/>
    <property type="evidence" value="ECO:0007669"/>
    <property type="project" value="UniProtKB-SubCell"/>
</dbReference>
<comment type="caution">
    <text evidence="4">The sequence shown here is derived from an EMBL/GenBank/DDBJ whole genome shotgun (WGS) entry which is preliminary data.</text>
</comment>
<evidence type="ECO:0000259" key="3">
    <source>
        <dbReference type="SMART" id="SM00656"/>
    </source>
</evidence>
<dbReference type="Proteomes" id="UP000244905">
    <property type="component" value="Unassembled WGS sequence"/>
</dbReference>
<evidence type="ECO:0000313" key="5">
    <source>
        <dbReference type="Proteomes" id="UP000244905"/>
    </source>
</evidence>
<evidence type="ECO:0000256" key="2">
    <source>
        <dbReference type="RuleBase" id="RU361173"/>
    </source>
</evidence>
<dbReference type="Pfam" id="PF00544">
    <property type="entry name" value="Pectate_lyase_4"/>
    <property type="match status" value="1"/>
</dbReference>
<dbReference type="EMBL" id="PUEC01000003">
    <property type="protein sequence ID" value="PWB04014.1"/>
    <property type="molecule type" value="Genomic_DNA"/>
</dbReference>
<dbReference type="AlphaFoldDB" id="A0A2V1IP42"/>
<dbReference type="GO" id="GO:0000272">
    <property type="term" value="P:polysaccharide catabolic process"/>
    <property type="evidence" value="ECO:0007669"/>
    <property type="project" value="UniProtKB-KW"/>
</dbReference>
<feature type="domain" description="Pectate lyase" evidence="3">
    <location>
        <begin position="234"/>
        <end position="438"/>
    </location>
</feature>
<dbReference type="GO" id="GO:0030570">
    <property type="term" value="F:pectate lyase activity"/>
    <property type="evidence" value="ECO:0007669"/>
    <property type="project" value="InterPro"/>
</dbReference>
<comment type="similarity">
    <text evidence="2">Belongs to the polysaccharide lyase 1 family.</text>
</comment>
<accession>A0A2V1IP42</accession>
<comment type="subcellular location">
    <subcellularLocation>
        <location evidence="2">Secreted</location>
    </subcellularLocation>
</comment>
<keyword evidence="2" id="KW-0119">Carbohydrate metabolism</keyword>